<accession>A0A0P0WSJ1</accession>
<evidence type="ECO:0000313" key="2">
    <source>
        <dbReference type="Proteomes" id="UP000059680"/>
    </source>
</evidence>
<dbReference type="Proteomes" id="UP000059680">
    <property type="component" value="Chromosome 6"/>
</dbReference>
<name>A0A0P0WSJ1_ORYSJ</name>
<dbReference type="PaxDb" id="39947-A0A0P0WSJ1"/>
<dbReference type="AlphaFoldDB" id="A0A0P0WSJ1"/>
<gene>
    <name evidence="1" type="ordered locus">Os06g0135700</name>
    <name evidence="1" type="ORF">OSNPB_060135700</name>
</gene>
<dbReference type="InParanoid" id="A0A0P0WSJ1"/>
<protein>
    <submittedName>
        <fullName evidence="1">Os06g0135700 protein</fullName>
    </submittedName>
</protein>
<reference evidence="1 2" key="2">
    <citation type="journal article" date="2013" name="Plant Cell Physiol.">
        <title>Rice Annotation Project Database (RAP-DB): an integrative and interactive database for rice genomics.</title>
        <authorList>
            <person name="Sakai H."/>
            <person name="Lee S.S."/>
            <person name="Tanaka T."/>
            <person name="Numa H."/>
            <person name="Kim J."/>
            <person name="Kawahara Y."/>
            <person name="Wakimoto H."/>
            <person name="Yang C.C."/>
            <person name="Iwamoto M."/>
            <person name="Abe T."/>
            <person name="Yamada Y."/>
            <person name="Muto A."/>
            <person name="Inokuchi H."/>
            <person name="Ikemura T."/>
            <person name="Matsumoto T."/>
            <person name="Sasaki T."/>
            <person name="Itoh T."/>
        </authorList>
    </citation>
    <scope>NUCLEOTIDE SEQUENCE [LARGE SCALE GENOMIC DNA]</scope>
    <source>
        <strain evidence="2">cv. Nipponbare</strain>
    </source>
</reference>
<evidence type="ECO:0000313" key="1">
    <source>
        <dbReference type="EMBL" id="BAS96026.1"/>
    </source>
</evidence>
<sequence>MTTVNPPAPVGSPVDIAQQALMAGGACPNDGSATLVTSPAAAAACGFHRKVARVAGSQVSTQLPCEVAQLRLVRRSSSSTSQGRCTPLATLYSVVVGRPPSASSYETRNRDGAAGRRLVDGDIYGRPRSLNTIVNCGGG</sequence>
<dbReference type="EMBL" id="AP014962">
    <property type="protein sequence ID" value="BAS96026.1"/>
    <property type="molecule type" value="Genomic_DNA"/>
</dbReference>
<proteinExistence type="predicted"/>
<dbReference type="FunCoup" id="A0A0P0WSJ1">
    <property type="interactions" value="200"/>
</dbReference>
<reference evidence="2" key="1">
    <citation type="journal article" date="2005" name="Nature">
        <title>The map-based sequence of the rice genome.</title>
        <authorList>
            <consortium name="International rice genome sequencing project (IRGSP)"/>
            <person name="Matsumoto T."/>
            <person name="Wu J."/>
            <person name="Kanamori H."/>
            <person name="Katayose Y."/>
            <person name="Fujisawa M."/>
            <person name="Namiki N."/>
            <person name="Mizuno H."/>
            <person name="Yamamoto K."/>
            <person name="Antonio B.A."/>
            <person name="Baba T."/>
            <person name="Sakata K."/>
            <person name="Nagamura Y."/>
            <person name="Aoki H."/>
            <person name="Arikawa K."/>
            <person name="Arita K."/>
            <person name="Bito T."/>
            <person name="Chiden Y."/>
            <person name="Fujitsuka N."/>
            <person name="Fukunaka R."/>
            <person name="Hamada M."/>
            <person name="Harada C."/>
            <person name="Hayashi A."/>
            <person name="Hijishita S."/>
            <person name="Honda M."/>
            <person name="Hosokawa S."/>
            <person name="Ichikawa Y."/>
            <person name="Idonuma A."/>
            <person name="Iijima M."/>
            <person name="Ikeda M."/>
            <person name="Ikeno M."/>
            <person name="Ito K."/>
            <person name="Ito S."/>
            <person name="Ito T."/>
            <person name="Ito Y."/>
            <person name="Ito Y."/>
            <person name="Iwabuchi A."/>
            <person name="Kamiya K."/>
            <person name="Karasawa W."/>
            <person name="Kurita K."/>
            <person name="Katagiri S."/>
            <person name="Kikuta A."/>
            <person name="Kobayashi H."/>
            <person name="Kobayashi N."/>
            <person name="Machita K."/>
            <person name="Maehara T."/>
            <person name="Masukawa M."/>
            <person name="Mizubayashi T."/>
            <person name="Mukai Y."/>
            <person name="Nagasaki H."/>
            <person name="Nagata Y."/>
            <person name="Naito S."/>
            <person name="Nakashima M."/>
            <person name="Nakama Y."/>
            <person name="Nakamichi Y."/>
            <person name="Nakamura M."/>
            <person name="Meguro A."/>
            <person name="Negishi M."/>
            <person name="Ohta I."/>
            <person name="Ohta T."/>
            <person name="Okamoto M."/>
            <person name="Ono N."/>
            <person name="Saji S."/>
            <person name="Sakaguchi M."/>
            <person name="Sakai K."/>
            <person name="Shibata M."/>
            <person name="Shimokawa T."/>
            <person name="Song J."/>
            <person name="Takazaki Y."/>
            <person name="Terasawa K."/>
            <person name="Tsugane M."/>
            <person name="Tsuji K."/>
            <person name="Ueda S."/>
            <person name="Waki K."/>
            <person name="Yamagata H."/>
            <person name="Yamamoto M."/>
            <person name="Yamamoto S."/>
            <person name="Yamane H."/>
            <person name="Yoshiki S."/>
            <person name="Yoshihara R."/>
            <person name="Yukawa K."/>
            <person name="Zhong H."/>
            <person name="Yano M."/>
            <person name="Yuan Q."/>
            <person name="Ouyang S."/>
            <person name="Liu J."/>
            <person name="Jones K.M."/>
            <person name="Gansberger K."/>
            <person name="Moffat K."/>
            <person name="Hill J."/>
            <person name="Bera J."/>
            <person name="Fadrosh D."/>
            <person name="Jin S."/>
            <person name="Johri S."/>
            <person name="Kim M."/>
            <person name="Overton L."/>
            <person name="Reardon M."/>
            <person name="Tsitrin T."/>
            <person name="Vuong H."/>
            <person name="Weaver B."/>
            <person name="Ciecko A."/>
            <person name="Tallon L."/>
            <person name="Jackson J."/>
            <person name="Pai G."/>
            <person name="Aken S.V."/>
            <person name="Utterback T."/>
            <person name="Reidmuller S."/>
            <person name="Feldblyum T."/>
            <person name="Hsiao J."/>
            <person name="Zismann V."/>
            <person name="Iobst S."/>
            <person name="de Vazeille A.R."/>
            <person name="Buell C.R."/>
            <person name="Ying K."/>
            <person name="Li Y."/>
            <person name="Lu T."/>
            <person name="Huang Y."/>
            <person name="Zhao Q."/>
            <person name="Feng Q."/>
            <person name="Zhang L."/>
            <person name="Zhu J."/>
            <person name="Weng Q."/>
            <person name="Mu J."/>
            <person name="Lu Y."/>
            <person name="Fan D."/>
            <person name="Liu Y."/>
            <person name="Guan J."/>
            <person name="Zhang Y."/>
            <person name="Yu S."/>
            <person name="Liu X."/>
            <person name="Zhang Y."/>
            <person name="Hong G."/>
            <person name="Han B."/>
            <person name="Choisne N."/>
            <person name="Demange N."/>
            <person name="Orjeda G."/>
            <person name="Samain S."/>
            <person name="Cattolico L."/>
            <person name="Pelletier E."/>
            <person name="Couloux A."/>
            <person name="Segurens B."/>
            <person name="Wincker P."/>
            <person name="D'Hont A."/>
            <person name="Scarpelli C."/>
            <person name="Weissenbach J."/>
            <person name="Salanoubat M."/>
            <person name="Quetier F."/>
            <person name="Yu Y."/>
            <person name="Kim H.R."/>
            <person name="Rambo T."/>
            <person name="Currie J."/>
            <person name="Collura K."/>
            <person name="Luo M."/>
            <person name="Yang T."/>
            <person name="Ammiraju J.S.S."/>
            <person name="Engler F."/>
            <person name="Soderlund C."/>
            <person name="Wing R.A."/>
            <person name="Palmer L.E."/>
            <person name="de la Bastide M."/>
            <person name="Spiegel L."/>
            <person name="Nascimento L."/>
            <person name="Zutavern T."/>
            <person name="O'Shaughnessy A."/>
            <person name="Dike S."/>
            <person name="Dedhia N."/>
            <person name="Preston R."/>
            <person name="Balija V."/>
            <person name="McCombie W.R."/>
            <person name="Chow T."/>
            <person name="Chen H."/>
            <person name="Chung M."/>
            <person name="Chen C."/>
            <person name="Shaw J."/>
            <person name="Wu H."/>
            <person name="Hsiao K."/>
            <person name="Chao Y."/>
            <person name="Chu M."/>
            <person name="Cheng C."/>
            <person name="Hour A."/>
            <person name="Lee P."/>
            <person name="Lin S."/>
            <person name="Lin Y."/>
            <person name="Liou J."/>
            <person name="Liu S."/>
            <person name="Hsing Y."/>
            <person name="Raghuvanshi S."/>
            <person name="Mohanty A."/>
            <person name="Bharti A.K."/>
            <person name="Gaur A."/>
            <person name="Gupta V."/>
            <person name="Kumar D."/>
            <person name="Ravi V."/>
            <person name="Vij S."/>
            <person name="Kapur A."/>
            <person name="Khurana P."/>
            <person name="Khurana P."/>
            <person name="Khurana J.P."/>
            <person name="Tyagi A.K."/>
            <person name="Gaikwad K."/>
            <person name="Singh A."/>
            <person name="Dalal V."/>
            <person name="Srivastava S."/>
            <person name="Dixit A."/>
            <person name="Pal A.K."/>
            <person name="Ghazi I.A."/>
            <person name="Yadav M."/>
            <person name="Pandit A."/>
            <person name="Bhargava A."/>
            <person name="Sureshbabu K."/>
            <person name="Batra K."/>
            <person name="Sharma T.R."/>
            <person name="Mohapatra T."/>
            <person name="Singh N.K."/>
            <person name="Messing J."/>
            <person name="Nelson A.B."/>
            <person name="Fuks G."/>
            <person name="Kavchok S."/>
            <person name="Keizer G."/>
            <person name="Linton E."/>
            <person name="Llaca V."/>
            <person name="Song R."/>
            <person name="Tanyolac B."/>
            <person name="Young S."/>
            <person name="Ho-Il K."/>
            <person name="Hahn J.H."/>
            <person name="Sangsakoo G."/>
            <person name="Vanavichit A."/>
            <person name="de Mattos Luiz.A.T."/>
            <person name="Zimmer P.D."/>
            <person name="Malone G."/>
            <person name="Dellagostin O."/>
            <person name="de Oliveira A.C."/>
            <person name="Bevan M."/>
            <person name="Bancroft I."/>
            <person name="Minx P."/>
            <person name="Cordum H."/>
            <person name="Wilson R."/>
            <person name="Cheng Z."/>
            <person name="Jin W."/>
            <person name="Jiang J."/>
            <person name="Leong S.A."/>
            <person name="Iwama H."/>
            <person name="Gojobori T."/>
            <person name="Itoh T."/>
            <person name="Niimura Y."/>
            <person name="Fujii Y."/>
            <person name="Habara T."/>
            <person name="Sakai H."/>
            <person name="Sato Y."/>
            <person name="Wilson G."/>
            <person name="Kumar K."/>
            <person name="McCouch S."/>
            <person name="Juretic N."/>
            <person name="Hoen D."/>
            <person name="Wright S."/>
            <person name="Bruskiewich R."/>
            <person name="Bureau T."/>
            <person name="Miyao A."/>
            <person name="Hirochika H."/>
            <person name="Nishikawa T."/>
            <person name="Kadowaki K."/>
            <person name="Sugiura M."/>
            <person name="Burr B."/>
            <person name="Sasaki T."/>
        </authorList>
    </citation>
    <scope>NUCLEOTIDE SEQUENCE [LARGE SCALE GENOMIC DNA]</scope>
    <source>
        <strain evidence="2">cv. Nipponbare</strain>
    </source>
</reference>
<reference evidence="1 2" key="3">
    <citation type="journal article" date="2013" name="Rice">
        <title>Improvement of the Oryza sativa Nipponbare reference genome using next generation sequence and optical map data.</title>
        <authorList>
            <person name="Kawahara Y."/>
            <person name="de la Bastide M."/>
            <person name="Hamilton J.P."/>
            <person name="Kanamori H."/>
            <person name="McCombie W.R."/>
            <person name="Ouyang S."/>
            <person name="Schwartz D.C."/>
            <person name="Tanaka T."/>
            <person name="Wu J."/>
            <person name="Zhou S."/>
            <person name="Childs K.L."/>
            <person name="Davidson R.M."/>
            <person name="Lin H."/>
            <person name="Quesada-Ocampo L."/>
            <person name="Vaillancourt B."/>
            <person name="Sakai H."/>
            <person name="Lee S.S."/>
            <person name="Kim J."/>
            <person name="Numa H."/>
            <person name="Itoh T."/>
            <person name="Buell C.R."/>
            <person name="Matsumoto T."/>
        </authorList>
    </citation>
    <scope>NUCLEOTIDE SEQUENCE [LARGE SCALE GENOMIC DNA]</scope>
    <source>
        <strain evidence="2">cv. Nipponbare</strain>
    </source>
</reference>
<organism evidence="1 2">
    <name type="scientific">Oryza sativa subsp. japonica</name>
    <name type="common">Rice</name>
    <dbReference type="NCBI Taxonomy" id="39947"/>
    <lineage>
        <taxon>Eukaryota</taxon>
        <taxon>Viridiplantae</taxon>
        <taxon>Streptophyta</taxon>
        <taxon>Embryophyta</taxon>
        <taxon>Tracheophyta</taxon>
        <taxon>Spermatophyta</taxon>
        <taxon>Magnoliopsida</taxon>
        <taxon>Liliopsida</taxon>
        <taxon>Poales</taxon>
        <taxon>Poaceae</taxon>
        <taxon>BOP clade</taxon>
        <taxon>Oryzoideae</taxon>
        <taxon>Oryzeae</taxon>
        <taxon>Oryzinae</taxon>
        <taxon>Oryza</taxon>
        <taxon>Oryza sativa</taxon>
    </lineage>
</organism>
<keyword evidence="2" id="KW-1185">Reference proteome</keyword>